<dbReference type="AlphaFoldDB" id="A0A4W5JVY9"/>
<name>A0A4W5JVY9_9TELE</name>
<organism evidence="2 3">
    <name type="scientific">Hucho hucho</name>
    <name type="common">huchen</name>
    <dbReference type="NCBI Taxonomy" id="62062"/>
    <lineage>
        <taxon>Eukaryota</taxon>
        <taxon>Metazoa</taxon>
        <taxon>Chordata</taxon>
        <taxon>Craniata</taxon>
        <taxon>Vertebrata</taxon>
        <taxon>Euteleostomi</taxon>
        <taxon>Actinopterygii</taxon>
        <taxon>Neopterygii</taxon>
        <taxon>Teleostei</taxon>
        <taxon>Protacanthopterygii</taxon>
        <taxon>Salmoniformes</taxon>
        <taxon>Salmonidae</taxon>
        <taxon>Salmoninae</taxon>
        <taxon>Hucho</taxon>
    </lineage>
</organism>
<evidence type="ECO:0000256" key="1">
    <source>
        <dbReference type="SAM" id="MobiDB-lite"/>
    </source>
</evidence>
<evidence type="ECO:0000313" key="2">
    <source>
        <dbReference type="Ensembl" id="ENSHHUP00000003921.1"/>
    </source>
</evidence>
<evidence type="ECO:0008006" key="4">
    <source>
        <dbReference type="Google" id="ProtNLM"/>
    </source>
</evidence>
<dbReference type="STRING" id="62062.ENSHHUP00000003921"/>
<feature type="region of interest" description="Disordered" evidence="1">
    <location>
        <begin position="24"/>
        <end position="55"/>
    </location>
</feature>
<accession>A0A4W5JVY9</accession>
<dbReference type="Proteomes" id="UP000314982">
    <property type="component" value="Unassembled WGS sequence"/>
</dbReference>
<dbReference type="GeneTree" id="ENSGT00940000154969"/>
<reference evidence="3" key="1">
    <citation type="submission" date="2018-06" db="EMBL/GenBank/DDBJ databases">
        <title>Genome assembly of Danube salmon.</title>
        <authorList>
            <person name="Macqueen D.J."/>
            <person name="Gundappa M.K."/>
        </authorList>
    </citation>
    <scope>NUCLEOTIDE SEQUENCE [LARGE SCALE GENOMIC DNA]</scope>
</reference>
<evidence type="ECO:0000313" key="3">
    <source>
        <dbReference type="Proteomes" id="UP000314982"/>
    </source>
</evidence>
<protein>
    <recommendedName>
        <fullName evidence="4">TGS domain-containing protein</fullName>
    </recommendedName>
</protein>
<reference evidence="2" key="3">
    <citation type="submission" date="2025-09" db="UniProtKB">
        <authorList>
            <consortium name="Ensembl"/>
        </authorList>
    </citation>
    <scope>IDENTIFICATION</scope>
</reference>
<sequence>MCQQRVRFCSSSGLVVSTTGSALFAQQGGGKDGEKKKKKAAAGDAGGRTELSPPPGYIEERLALYTKLKEEHDALMAERAEKDSKPIKVTLPDGKVVEAESWKTTPYQVAAGIR</sequence>
<proteinExistence type="predicted"/>
<keyword evidence="3" id="KW-1185">Reference proteome</keyword>
<dbReference type="InterPro" id="IPR012675">
    <property type="entry name" value="Beta-grasp_dom_sf"/>
</dbReference>
<reference evidence="2" key="2">
    <citation type="submission" date="2025-08" db="UniProtKB">
        <authorList>
            <consortium name="Ensembl"/>
        </authorList>
    </citation>
    <scope>IDENTIFICATION</scope>
</reference>
<dbReference type="Gene3D" id="3.10.20.30">
    <property type="match status" value="1"/>
</dbReference>
<dbReference type="Ensembl" id="ENSHHUT00000004051.1">
    <property type="protein sequence ID" value="ENSHHUP00000003921.1"/>
    <property type="gene ID" value="ENSHHUG00000002454.1"/>
</dbReference>